<evidence type="ECO:0000256" key="3">
    <source>
        <dbReference type="ARBA" id="ARBA00018111"/>
    </source>
</evidence>
<comment type="caution">
    <text evidence="8">The sequence shown here is derived from an EMBL/GenBank/DDBJ whole genome shotgun (WGS) entry which is preliminary data.</text>
</comment>
<evidence type="ECO:0000259" key="6">
    <source>
        <dbReference type="Pfam" id="PF02631"/>
    </source>
</evidence>
<dbReference type="PANTHER" id="PTHR33602:SF1">
    <property type="entry name" value="REGULATORY PROTEIN RECX FAMILY PROTEIN"/>
    <property type="match status" value="1"/>
</dbReference>
<comment type="similarity">
    <text evidence="2 5">Belongs to the RecX family.</text>
</comment>
<evidence type="ECO:0000259" key="7">
    <source>
        <dbReference type="Pfam" id="PF21981"/>
    </source>
</evidence>
<accession>A0A8J7RK57</accession>
<keyword evidence="9" id="KW-1185">Reference proteome</keyword>
<sequence length="224" mass="25978">MENIPDILPGRCTNITRQKNNSDRVSVFVNGEYLDGFYQDVLHDFSIQSESLITPDLYLRLREKDRFYKLRHQIFRWLAVRDHSTGEIRNKSMARGYTGSEADEAISYFVSMSYLDDCTFTEKFAREKAESGKWGPAKIRAALSKKGVKKQYIDASLRGLFSNEQSSKTLLKAASGIRTKLMRTDDKLKRKKKLVDFLIRRGFPPDIVFEKSDDILRQLENEET</sequence>
<dbReference type="InterPro" id="IPR053924">
    <property type="entry name" value="RecX_HTH_2nd"/>
</dbReference>
<dbReference type="Gene3D" id="1.10.10.10">
    <property type="entry name" value="Winged helix-like DNA-binding domain superfamily/Winged helix DNA-binding domain"/>
    <property type="match status" value="3"/>
</dbReference>
<dbReference type="HAMAP" id="MF_01114">
    <property type="entry name" value="RecX"/>
    <property type="match status" value="1"/>
</dbReference>
<dbReference type="AlphaFoldDB" id="A0A8J7RK57"/>
<evidence type="ECO:0000313" key="9">
    <source>
        <dbReference type="Proteomes" id="UP000673975"/>
    </source>
</evidence>
<evidence type="ECO:0000256" key="1">
    <source>
        <dbReference type="ARBA" id="ARBA00004496"/>
    </source>
</evidence>
<organism evidence="8 9">
    <name type="scientific">Natronogracilivirga saccharolytica</name>
    <dbReference type="NCBI Taxonomy" id="2812953"/>
    <lineage>
        <taxon>Bacteria</taxon>
        <taxon>Pseudomonadati</taxon>
        <taxon>Balneolota</taxon>
        <taxon>Balneolia</taxon>
        <taxon>Balneolales</taxon>
        <taxon>Cyclonatronaceae</taxon>
        <taxon>Natronogracilivirga</taxon>
    </lineage>
</organism>
<proteinExistence type="inferred from homology"/>
<dbReference type="GO" id="GO:0006282">
    <property type="term" value="P:regulation of DNA repair"/>
    <property type="evidence" value="ECO:0007669"/>
    <property type="project" value="UniProtKB-UniRule"/>
</dbReference>
<dbReference type="Pfam" id="PF21981">
    <property type="entry name" value="RecX_HTH3"/>
    <property type="match status" value="1"/>
</dbReference>
<comment type="subcellular location">
    <subcellularLocation>
        <location evidence="1 5">Cytoplasm</location>
    </subcellularLocation>
</comment>
<dbReference type="InterPro" id="IPR036388">
    <property type="entry name" value="WH-like_DNA-bd_sf"/>
</dbReference>
<evidence type="ECO:0000256" key="2">
    <source>
        <dbReference type="ARBA" id="ARBA00009695"/>
    </source>
</evidence>
<dbReference type="RefSeq" id="WP_210509384.1">
    <property type="nucleotide sequence ID" value="NZ_JAFIDN010000001.1"/>
</dbReference>
<dbReference type="Pfam" id="PF02631">
    <property type="entry name" value="RecX_HTH2"/>
    <property type="match status" value="1"/>
</dbReference>
<dbReference type="EMBL" id="JAFIDN010000001">
    <property type="protein sequence ID" value="MBP3191149.1"/>
    <property type="molecule type" value="Genomic_DNA"/>
</dbReference>
<dbReference type="Proteomes" id="UP000673975">
    <property type="component" value="Unassembled WGS sequence"/>
</dbReference>
<dbReference type="GO" id="GO:0005737">
    <property type="term" value="C:cytoplasm"/>
    <property type="evidence" value="ECO:0007669"/>
    <property type="project" value="UniProtKB-SubCell"/>
</dbReference>
<name>A0A8J7RK57_9BACT</name>
<dbReference type="InterPro" id="IPR003783">
    <property type="entry name" value="Regulatory_RecX"/>
</dbReference>
<evidence type="ECO:0000256" key="4">
    <source>
        <dbReference type="ARBA" id="ARBA00022490"/>
    </source>
</evidence>
<gene>
    <name evidence="5" type="primary">recX</name>
    <name evidence="8" type="ORF">NATSA_00585</name>
</gene>
<reference evidence="8" key="1">
    <citation type="submission" date="2021-02" db="EMBL/GenBank/DDBJ databases">
        <title>Natronogracilivirga saccharolytica gen. nov. sp. nov. a new anaerobic, haloalkiliphilic carbohydrate-fermenting bacterium from soda lake and proposing of Cyclonatronumiaceae fam. nov. in the phylum Balneolaeota.</title>
        <authorList>
            <person name="Zhilina T.N."/>
            <person name="Sorokin D.Y."/>
            <person name="Zavarzina D.G."/>
            <person name="Toshchakov S.V."/>
            <person name="Kublanov I.V."/>
        </authorList>
    </citation>
    <scope>NUCLEOTIDE SEQUENCE</scope>
    <source>
        <strain evidence="8">Z-1702</strain>
    </source>
</reference>
<feature type="domain" description="RecX third three-helical" evidence="7">
    <location>
        <begin position="184"/>
        <end position="210"/>
    </location>
</feature>
<dbReference type="PANTHER" id="PTHR33602">
    <property type="entry name" value="REGULATORY PROTEIN RECX FAMILY PROTEIN"/>
    <property type="match status" value="1"/>
</dbReference>
<evidence type="ECO:0000313" key="8">
    <source>
        <dbReference type="EMBL" id="MBP3191149.1"/>
    </source>
</evidence>
<comment type="function">
    <text evidence="5">Modulates RecA activity.</text>
</comment>
<evidence type="ECO:0000256" key="5">
    <source>
        <dbReference type="HAMAP-Rule" id="MF_01114"/>
    </source>
</evidence>
<feature type="domain" description="RecX second three-helical" evidence="6">
    <location>
        <begin position="116"/>
        <end position="157"/>
    </location>
</feature>
<keyword evidence="4 5" id="KW-0963">Cytoplasm</keyword>
<dbReference type="InterPro" id="IPR053925">
    <property type="entry name" value="RecX_HTH_3rd"/>
</dbReference>
<protein>
    <recommendedName>
        <fullName evidence="3 5">Regulatory protein RecX</fullName>
    </recommendedName>
</protein>